<name>A0A364LIY8_9GAMM</name>
<reference evidence="5 6" key="1">
    <citation type="submission" date="2017-02" db="EMBL/GenBank/DDBJ databases">
        <title>Legionella quilivanii strain from human: case report and whole genome sequencing analysis.</title>
        <authorList>
            <person name="Lalancette C."/>
            <person name="Leduc J.-M."/>
            <person name="Levesque S."/>
            <person name="Fournier E."/>
            <person name="Saoud J."/>
            <person name="Faucher S.P."/>
            <person name="Bernard K."/>
            <person name="Martineau C."/>
            <person name="Longtin J."/>
        </authorList>
    </citation>
    <scope>NUCLEOTIDE SEQUENCE [LARGE SCALE GENOMIC DNA]</scope>
    <source>
        <strain evidence="5 6">ID143958</strain>
    </source>
</reference>
<dbReference type="GO" id="GO:0004030">
    <property type="term" value="F:aldehyde dehydrogenase [NAD(P)+] activity"/>
    <property type="evidence" value="ECO:0007669"/>
    <property type="project" value="InterPro"/>
</dbReference>
<comment type="similarity">
    <text evidence="1">Belongs to the aldehyde dehydrogenase family.</text>
</comment>
<proteinExistence type="inferred from homology"/>
<dbReference type="EMBL" id="MVJN01000006">
    <property type="protein sequence ID" value="RAP36375.1"/>
    <property type="molecule type" value="Genomic_DNA"/>
</dbReference>
<dbReference type="AlphaFoldDB" id="A0A364LIY8"/>
<evidence type="ECO:0000256" key="3">
    <source>
        <dbReference type="ARBA" id="ARBA00023002"/>
    </source>
</evidence>
<comment type="caution">
    <text evidence="5">The sequence shown here is derived from an EMBL/GenBank/DDBJ whole genome shotgun (WGS) entry which is preliminary data.</text>
</comment>
<dbReference type="InterPro" id="IPR016160">
    <property type="entry name" value="Ald_DH_CS_CYS"/>
</dbReference>
<keyword evidence="3" id="KW-0560">Oxidoreductase</keyword>
<accession>A0A364LIY8</accession>
<dbReference type="InterPro" id="IPR016163">
    <property type="entry name" value="Ald_DH_C"/>
</dbReference>
<gene>
    <name evidence="5" type="ORF">B1207_09565</name>
</gene>
<evidence type="ECO:0000259" key="4">
    <source>
        <dbReference type="Pfam" id="PF00171"/>
    </source>
</evidence>
<organism evidence="5 6">
    <name type="scientific">Legionella quinlivanii</name>
    <dbReference type="NCBI Taxonomy" id="45073"/>
    <lineage>
        <taxon>Bacteria</taxon>
        <taxon>Pseudomonadati</taxon>
        <taxon>Pseudomonadota</taxon>
        <taxon>Gammaproteobacteria</taxon>
        <taxon>Legionellales</taxon>
        <taxon>Legionellaceae</taxon>
        <taxon>Legionella</taxon>
    </lineage>
</organism>
<protein>
    <submittedName>
        <fullName evidence="5">Succinate-semialdehyde dehydrogenase</fullName>
    </submittedName>
</protein>
<dbReference type="InterPro" id="IPR016162">
    <property type="entry name" value="Ald_DH_N"/>
</dbReference>
<dbReference type="PANTHER" id="PTHR43217">
    <property type="entry name" value="SUCCINATE SEMIALDEHYDE DEHYDROGENASE [NAD(P)+] SAD"/>
    <property type="match status" value="1"/>
</dbReference>
<dbReference type="CDD" id="cd07100">
    <property type="entry name" value="ALDH_SSADH1_GabD1"/>
    <property type="match status" value="1"/>
</dbReference>
<dbReference type="PROSITE" id="PS00070">
    <property type="entry name" value="ALDEHYDE_DEHYDR_CYS"/>
    <property type="match status" value="1"/>
</dbReference>
<dbReference type="Pfam" id="PF00171">
    <property type="entry name" value="Aldedh"/>
    <property type="match status" value="1"/>
</dbReference>
<feature type="domain" description="Aldehyde dehydrogenase" evidence="4">
    <location>
        <begin position="3"/>
        <end position="452"/>
    </location>
</feature>
<keyword evidence="2" id="KW-0521">NADP</keyword>
<evidence type="ECO:0000313" key="5">
    <source>
        <dbReference type="EMBL" id="RAP36375.1"/>
    </source>
</evidence>
<evidence type="ECO:0000256" key="2">
    <source>
        <dbReference type="ARBA" id="ARBA00022857"/>
    </source>
</evidence>
<dbReference type="InterPro" id="IPR015590">
    <property type="entry name" value="Aldehyde_DH_dom"/>
</dbReference>
<dbReference type="SUPFAM" id="SSF53720">
    <property type="entry name" value="ALDH-like"/>
    <property type="match status" value="1"/>
</dbReference>
<dbReference type="InterPro" id="IPR044148">
    <property type="entry name" value="ALDH_GabD1-like"/>
</dbReference>
<dbReference type="InterPro" id="IPR047110">
    <property type="entry name" value="GABD/Sad-like"/>
</dbReference>
<dbReference type="InterPro" id="IPR016161">
    <property type="entry name" value="Ald_DH/histidinol_DH"/>
</dbReference>
<dbReference type="Gene3D" id="3.40.605.10">
    <property type="entry name" value="Aldehyde Dehydrogenase, Chain A, domain 1"/>
    <property type="match status" value="1"/>
</dbReference>
<dbReference type="RefSeq" id="WP_112219742.1">
    <property type="nucleotide sequence ID" value="NZ_MVJN01000006.1"/>
</dbReference>
<dbReference type="Proteomes" id="UP000249458">
    <property type="component" value="Unassembled WGS sequence"/>
</dbReference>
<dbReference type="Gene3D" id="3.40.309.10">
    <property type="entry name" value="Aldehyde Dehydrogenase, Chain A, domain 2"/>
    <property type="match status" value="1"/>
</dbReference>
<sequence>MIFQTINPANEHLINEYKALDYRTAETRIHNAHTAFKDWKSKTFAEKSTLVLALAKLLRQKSEELAQIITMEMGKPITQSQAEIEKCAWVCEHYAENAEHYLADHSIQTEMKKTFVCYKPLGVILAIMPWNFPFWQVFRCAIPAIMAGNAVLLKHAPISIGAGNAMEQLFLEAGFPNHLFQNLIIDNDVAAKVIAHPEVAGLSFTGSEKAGRIVGGLAVSNLKKAVLELGGSDPYLILEDADLDIAAQAVVSSRLNNCGQVCIAAKRVIAVHSVKDTLQQKIEQLIAAYQMDDPAKNTTKLGPLARNDLRETLQKQVEQSLSKGCRLITGGKIPQREGFYYPATLLVDVKPGMPAFNEELFGPVIALIDAKDEEQGIELANHSSYGLGAAVFTRDISRGERIARNKIDAGSCFVNTFVASDPRVPFGGTKHSGLGRELSREGILEFVNVKTVAIK</sequence>
<dbReference type="GO" id="GO:0004777">
    <property type="term" value="F:succinate-semialdehyde dehydrogenase (NAD+) activity"/>
    <property type="evidence" value="ECO:0007669"/>
    <property type="project" value="TreeGrafter"/>
</dbReference>
<dbReference type="FunFam" id="3.40.605.10:FF:000012">
    <property type="entry name" value="NAD-dependent succinate-semialdehyde dehydrogenase"/>
    <property type="match status" value="1"/>
</dbReference>
<dbReference type="PANTHER" id="PTHR43217:SF1">
    <property type="entry name" value="SUCCINATE SEMIALDEHYDE DEHYDROGENASE [NAD(P)+] SAD"/>
    <property type="match status" value="1"/>
</dbReference>
<evidence type="ECO:0000256" key="1">
    <source>
        <dbReference type="ARBA" id="ARBA00009986"/>
    </source>
</evidence>
<evidence type="ECO:0000313" key="6">
    <source>
        <dbReference type="Proteomes" id="UP000249458"/>
    </source>
</evidence>